<reference evidence="2" key="1">
    <citation type="journal article" date="2019" name="Int. J. Syst. Evol. Microbiol.">
        <title>The Global Catalogue of Microorganisms (GCM) 10K type strain sequencing project: providing services to taxonomists for standard genome sequencing and annotation.</title>
        <authorList>
            <consortium name="The Broad Institute Genomics Platform"/>
            <consortium name="The Broad Institute Genome Sequencing Center for Infectious Disease"/>
            <person name="Wu L."/>
            <person name="Ma J."/>
        </authorList>
    </citation>
    <scope>NUCLEOTIDE SEQUENCE [LARGE SCALE GENOMIC DNA]</scope>
    <source>
        <strain evidence="2">JCM 18015</strain>
    </source>
</reference>
<dbReference type="InterPro" id="IPR029044">
    <property type="entry name" value="Nucleotide-diphossugar_trans"/>
</dbReference>
<sequence length="305" mass="34957">MRRTSHEMSTETLSIFFVADGVRLEWQSWLLASSLACAHDGRGDVRLYAYASEGYLPEVHAATRDLYEVCGVELRPLPDTPNWRGDYPHGNKLVAASDRRDGARAIFLDTDMVCAKPLTPMADLPADTVAAAPEGLPTWGKENDRWERAYAHFGLPLPKERLRLLRGRKLEYLPYFNAGFVCFPERPMTHDGKRFADHWLETALDFDHNCAIGNKRPWLDQITLPLTLARFGYATEVLGETWNYSLTRRKDYSQTPDVEILHYHRAAFLEQAPQWPAILEDFWARMPKHHHDHAHACLTEMGLTL</sequence>
<dbReference type="Gene3D" id="3.90.550.10">
    <property type="entry name" value="Spore Coat Polysaccharide Biosynthesis Protein SpsA, Chain A"/>
    <property type="match status" value="1"/>
</dbReference>
<name>A0ABP9LKK7_9RHOB</name>
<comment type="caution">
    <text evidence="1">The sequence shown here is derived from an EMBL/GenBank/DDBJ whole genome shotgun (WGS) entry which is preliminary data.</text>
</comment>
<dbReference type="EMBL" id="BAABHW010000004">
    <property type="protein sequence ID" value="GAA5078094.1"/>
    <property type="molecule type" value="Genomic_DNA"/>
</dbReference>
<proteinExistence type="predicted"/>
<dbReference type="Proteomes" id="UP001499910">
    <property type="component" value="Unassembled WGS sequence"/>
</dbReference>
<evidence type="ECO:0000313" key="2">
    <source>
        <dbReference type="Proteomes" id="UP001499910"/>
    </source>
</evidence>
<evidence type="ECO:0000313" key="1">
    <source>
        <dbReference type="EMBL" id="GAA5078094.1"/>
    </source>
</evidence>
<keyword evidence="2" id="KW-1185">Reference proteome</keyword>
<organism evidence="1 2">
    <name type="scientific">[Roseibacterium] beibuensis</name>
    <dbReference type="NCBI Taxonomy" id="1193142"/>
    <lineage>
        <taxon>Bacteria</taxon>
        <taxon>Pseudomonadati</taxon>
        <taxon>Pseudomonadota</taxon>
        <taxon>Alphaproteobacteria</taxon>
        <taxon>Rhodobacterales</taxon>
        <taxon>Roseobacteraceae</taxon>
        <taxon>Roseicyclus</taxon>
    </lineage>
</organism>
<protein>
    <recommendedName>
        <fullName evidence="3">Glycosyl transferase family 8</fullName>
    </recommendedName>
</protein>
<evidence type="ECO:0008006" key="3">
    <source>
        <dbReference type="Google" id="ProtNLM"/>
    </source>
</evidence>
<dbReference type="SUPFAM" id="SSF53448">
    <property type="entry name" value="Nucleotide-diphospho-sugar transferases"/>
    <property type="match status" value="1"/>
</dbReference>
<accession>A0ABP9LKK7</accession>
<gene>
    <name evidence="1" type="ORF">GCM10023209_29060</name>
</gene>